<protein>
    <recommendedName>
        <fullName evidence="3">SEC-C domain-containing protein</fullName>
    </recommendedName>
</protein>
<gene>
    <name evidence="1" type="ORF">E0H50_00865</name>
</gene>
<sequence length="330" mass="35909">MNDVLSTEDIDRIAAEASESETPETLAAALVAAVDDGRLADEADAGYALTVAAEITVDTDEPEVAIALAERAIEACERSGDTSTSHPSAVRADALFLAGRDEEAMTQLGVLRERLTEDPDAAMLVGEVLVANGHAEIAEEWLTEALDTVLQRHDELESKPSDPAYDDVAMISFEVLRARHGVRHELGLPHDQYDDLADEMMQELEDSLDDGPVVLFLPQPEYDLALRRWPALAADHGATWDEHRAITEEDLRLRAEYGASGLAMIPGTADALAEFARSSGSEQIDTATIQAYRDSLVDTGIPQTPWPPGRNNPCWCGSENKYKRCCLPRA</sequence>
<keyword evidence="2" id="KW-1185">Reference proteome</keyword>
<dbReference type="OrthoDB" id="3343588at2"/>
<dbReference type="Gene3D" id="1.25.40.10">
    <property type="entry name" value="Tetratricopeptide repeat domain"/>
    <property type="match status" value="1"/>
</dbReference>
<comment type="caution">
    <text evidence="1">The sequence shown here is derived from an EMBL/GenBank/DDBJ whole genome shotgun (WGS) entry which is preliminary data.</text>
</comment>
<dbReference type="InterPro" id="IPR004027">
    <property type="entry name" value="SEC_C_motif"/>
</dbReference>
<evidence type="ECO:0008006" key="3">
    <source>
        <dbReference type="Google" id="ProtNLM"/>
    </source>
</evidence>
<dbReference type="SUPFAM" id="SSF103642">
    <property type="entry name" value="Sec-C motif"/>
    <property type="match status" value="1"/>
</dbReference>
<evidence type="ECO:0000313" key="1">
    <source>
        <dbReference type="EMBL" id="TCC43074.1"/>
    </source>
</evidence>
<proteinExistence type="predicted"/>
<evidence type="ECO:0000313" key="2">
    <source>
        <dbReference type="Proteomes" id="UP000292695"/>
    </source>
</evidence>
<dbReference type="EMBL" id="SJKA01000001">
    <property type="protein sequence ID" value="TCC43074.1"/>
    <property type="molecule type" value="Genomic_DNA"/>
</dbReference>
<dbReference type="Proteomes" id="UP000292695">
    <property type="component" value="Unassembled WGS sequence"/>
</dbReference>
<accession>A0A4R0JC89</accession>
<dbReference type="AlphaFoldDB" id="A0A4R0JC89"/>
<dbReference type="Pfam" id="PF02810">
    <property type="entry name" value="SEC-C"/>
    <property type="match status" value="1"/>
</dbReference>
<name>A0A4R0JC89_9ACTN</name>
<reference evidence="1 2" key="1">
    <citation type="submission" date="2019-02" db="EMBL/GenBank/DDBJ databases">
        <title>Kribbella capetownensis sp. nov. and Kribbella speibonae sp. nov., isolated from soil.</title>
        <authorList>
            <person name="Curtis S.M."/>
            <person name="Norton I."/>
            <person name="Everest G.J."/>
            <person name="Meyers P.R."/>
        </authorList>
    </citation>
    <scope>NUCLEOTIDE SEQUENCE [LARGE SCALE GENOMIC DNA]</scope>
    <source>
        <strain evidence="1 2">DSM 27082</strain>
    </source>
</reference>
<dbReference type="InterPro" id="IPR011990">
    <property type="entry name" value="TPR-like_helical_dom_sf"/>
</dbReference>
<dbReference type="RefSeq" id="WP_131283714.1">
    <property type="nucleotide sequence ID" value="NZ_SJKA01000001.1"/>
</dbReference>
<dbReference type="Gene3D" id="3.10.450.50">
    <property type="match status" value="1"/>
</dbReference>
<organism evidence="1 2">
    <name type="scientific">Kribbella sindirgiensis</name>
    <dbReference type="NCBI Taxonomy" id="1124744"/>
    <lineage>
        <taxon>Bacteria</taxon>
        <taxon>Bacillati</taxon>
        <taxon>Actinomycetota</taxon>
        <taxon>Actinomycetes</taxon>
        <taxon>Propionibacteriales</taxon>
        <taxon>Kribbellaceae</taxon>
        <taxon>Kribbella</taxon>
    </lineage>
</organism>
<dbReference type="SUPFAM" id="SSF48452">
    <property type="entry name" value="TPR-like"/>
    <property type="match status" value="1"/>
</dbReference>